<dbReference type="Pfam" id="PF03929">
    <property type="entry name" value="PepSY_TM"/>
    <property type="match status" value="1"/>
</dbReference>
<evidence type="ECO:0000313" key="3">
    <source>
        <dbReference type="Proteomes" id="UP001165367"/>
    </source>
</evidence>
<feature type="transmembrane region" description="Helical" evidence="1">
    <location>
        <begin position="165"/>
        <end position="187"/>
    </location>
</feature>
<evidence type="ECO:0000313" key="2">
    <source>
        <dbReference type="EMBL" id="MCG2616158.1"/>
    </source>
</evidence>
<accession>A0ABS9KV02</accession>
<protein>
    <submittedName>
        <fullName evidence="2">PepSY domain-containing protein</fullName>
    </submittedName>
</protein>
<organism evidence="2 3">
    <name type="scientific">Terrimonas ginsenosidimutans</name>
    <dbReference type="NCBI Taxonomy" id="2908004"/>
    <lineage>
        <taxon>Bacteria</taxon>
        <taxon>Pseudomonadati</taxon>
        <taxon>Bacteroidota</taxon>
        <taxon>Chitinophagia</taxon>
        <taxon>Chitinophagales</taxon>
        <taxon>Chitinophagaceae</taxon>
        <taxon>Terrimonas</taxon>
    </lineage>
</organism>
<dbReference type="PANTHER" id="PTHR34219">
    <property type="entry name" value="IRON-REGULATED INNER MEMBRANE PROTEIN-RELATED"/>
    <property type="match status" value="1"/>
</dbReference>
<keyword evidence="1" id="KW-1133">Transmembrane helix</keyword>
<comment type="caution">
    <text evidence="2">The sequence shown here is derived from an EMBL/GenBank/DDBJ whole genome shotgun (WGS) entry which is preliminary data.</text>
</comment>
<dbReference type="Proteomes" id="UP001165367">
    <property type="component" value="Unassembled WGS sequence"/>
</dbReference>
<reference evidence="2" key="1">
    <citation type="submission" date="2022-01" db="EMBL/GenBank/DDBJ databases">
        <authorList>
            <person name="Jo J.-H."/>
            <person name="Im W.-T."/>
        </authorList>
    </citation>
    <scope>NUCLEOTIDE SEQUENCE</scope>
    <source>
        <strain evidence="2">NA20</strain>
    </source>
</reference>
<feature type="transmembrane region" description="Helical" evidence="1">
    <location>
        <begin position="12"/>
        <end position="36"/>
    </location>
</feature>
<evidence type="ECO:0000256" key="1">
    <source>
        <dbReference type="SAM" id="Phobius"/>
    </source>
</evidence>
<name>A0ABS9KV02_9BACT</name>
<keyword evidence="3" id="KW-1185">Reference proteome</keyword>
<keyword evidence="1" id="KW-0812">Transmembrane</keyword>
<proteinExistence type="predicted"/>
<dbReference type="EMBL" id="JAKLTR010000012">
    <property type="protein sequence ID" value="MCG2616158.1"/>
    <property type="molecule type" value="Genomic_DNA"/>
</dbReference>
<gene>
    <name evidence="2" type="ORF">LZZ85_17810</name>
</gene>
<keyword evidence="1" id="KW-0472">Membrane</keyword>
<sequence length="194" mass="21820">MGASPKRLNYDLHNVLGFYASWVLIFTLVTGLAWSFENVMAAEYWVFSGGKTRPKPPVFKSYKDDTAADVSVIDEVLASATAAYPGFEHYQVRLPETDSASYQVMMYYDEGKFARTDNLYFDQYSGQRFKPANWGLYEDANGGEKANRMTYDIHTGGIGGLATRILIFCVALIAASLPVTGFCIWWGKRKKKKQ</sequence>
<dbReference type="InterPro" id="IPR005625">
    <property type="entry name" value="PepSY-ass_TM"/>
</dbReference>